<dbReference type="InterPro" id="IPR002364">
    <property type="entry name" value="Quin_OxRdtase/zeta-crystal_CS"/>
</dbReference>
<keyword evidence="1" id="KW-0560">Oxidoreductase</keyword>
<dbReference type="Gene3D" id="3.40.50.720">
    <property type="entry name" value="NAD(P)-binding Rossmann-like Domain"/>
    <property type="match status" value="1"/>
</dbReference>
<dbReference type="Gene3D" id="3.90.180.10">
    <property type="entry name" value="Medium-chain alcohol dehydrogenases, catalytic domain"/>
    <property type="match status" value="1"/>
</dbReference>
<dbReference type="GO" id="GO:0008270">
    <property type="term" value="F:zinc ion binding"/>
    <property type="evidence" value="ECO:0007669"/>
    <property type="project" value="InterPro"/>
</dbReference>
<dbReference type="InterPro" id="IPR020843">
    <property type="entry name" value="ER"/>
</dbReference>
<proteinExistence type="predicted"/>
<evidence type="ECO:0000313" key="3">
    <source>
        <dbReference type="EMBL" id="SMC04995.1"/>
    </source>
</evidence>
<organism evidence="3 4">
    <name type="scientific">Sulfobacillus thermosulfidooxidans (strain DSM 9293 / VKM B-1269 / AT-1)</name>
    <dbReference type="NCBI Taxonomy" id="929705"/>
    <lineage>
        <taxon>Bacteria</taxon>
        <taxon>Bacillati</taxon>
        <taxon>Bacillota</taxon>
        <taxon>Clostridia</taxon>
        <taxon>Eubacteriales</taxon>
        <taxon>Clostridiales Family XVII. Incertae Sedis</taxon>
        <taxon>Sulfobacillus</taxon>
    </lineage>
</organism>
<dbReference type="InterPro" id="IPR013154">
    <property type="entry name" value="ADH-like_N"/>
</dbReference>
<dbReference type="Pfam" id="PF08240">
    <property type="entry name" value="ADH_N"/>
    <property type="match status" value="1"/>
</dbReference>
<dbReference type="STRING" id="28034.BFX07_15215"/>
<feature type="domain" description="Enoyl reductase (ER)" evidence="2">
    <location>
        <begin position="10"/>
        <end position="306"/>
    </location>
</feature>
<protein>
    <submittedName>
        <fullName evidence="3">NADPH:quinone reductase</fullName>
    </submittedName>
</protein>
<gene>
    <name evidence="3" type="ORF">SAMN00768000_1964</name>
</gene>
<dbReference type="InterPro" id="IPR036291">
    <property type="entry name" value="NAD(P)-bd_dom_sf"/>
</dbReference>
<reference evidence="4" key="1">
    <citation type="submission" date="2017-04" db="EMBL/GenBank/DDBJ databases">
        <authorList>
            <person name="Varghese N."/>
            <person name="Submissions S."/>
        </authorList>
    </citation>
    <scope>NUCLEOTIDE SEQUENCE [LARGE SCALE GENOMIC DNA]</scope>
    <source>
        <strain evidence="4">DSM 9293</strain>
    </source>
</reference>
<dbReference type="PANTHER" id="PTHR11695:SF294">
    <property type="entry name" value="RETICULON-4-INTERACTING PROTEIN 1, MITOCHONDRIAL"/>
    <property type="match status" value="1"/>
</dbReference>
<dbReference type="AlphaFoldDB" id="A0A1W1WFH7"/>
<accession>A0A1W1WFH7</accession>
<dbReference type="Pfam" id="PF13602">
    <property type="entry name" value="ADH_zinc_N_2"/>
    <property type="match status" value="1"/>
</dbReference>
<dbReference type="OrthoDB" id="9792162at2"/>
<dbReference type="InterPro" id="IPR050700">
    <property type="entry name" value="YIM1/Zinc_Alcohol_DH_Fams"/>
</dbReference>
<dbReference type="PROSITE" id="PS01162">
    <property type="entry name" value="QOR_ZETA_CRYSTAL"/>
    <property type="match status" value="1"/>
</dbReference>
<evidence type="ECO:0000256" key="1">
    <source>
        <dbReference type="ARBA" id="ARBA00023002"/>
    </source>
</evidence>
<name>A0A1W1WFH7_SULTA</name>
<dbReference type="SUPFAM" id="SSF51735">
    <property type="entry name" value="NAD(P)-binding Rossmann-fold domains"/>
    <property type="match status" value="1"/>
</dbReference>
<sequence length="316" mass="34096">MFAMVIDRYGPPEVLHGASIKVTSLGPFDVLIKNYATSVNPVDWKVRQGFLQARLSLKFPAILGWDAAGVIEQVGAGVSRFQVGDKVFTRPAIDRPGTYAEYVVVNENLVAEKPTSLNFLEAACVPLAGLTAWEALVEHAHIRSGQRILIHGGAGGVGGFAIQLAKAMGLYVLTTTRKVNTEYVTALGADDVIDYESQAFERVVEDVDVVLDTIGGTVQEKSFGVLRPGGILVSIAQPPDQKQAEEHHVKAVWFFLEPDGKKLQALGQLFAEGKMKPTVGNVFALRDIQAAHVLSQSGHSVGKIGIVIDPEMAYQH</sequence>
<evidence type="ECO:0000259" key="2">
    <source>
        <dbReference type="SMART" id="SM00829"/>
    </source>
</evidence>
<dbReference type="PANTHER" id="PTHR11695">
    <property type="entry name" value="ALCOHOL DEHYDROGENASE RELATED"/>
    <property type="match status" value="1"/>
</dbReference>
<dbReference type="GO" id="GO:0016491">
    <property type="term" value="F:oxidoreductase activity"/>
    <property type="evidence" value="ECO:0007669"/>
    <property type="project" value="UniProtKB-KW"/>
</dbReference>
<dbReference type="SUPFAM" id="SSF50129">
    <property type="entry name" value="GroES-like"/>
    <property type="match status" value="1"/>
</dbReference>
<dbReference type="SMART" id="SM00829">
    <property type="entry name" value="PKS_ER"/>
    <property type="match status" value="1"/>
</dbReference>
<evidence type="ECO:0000313" key="4">
    <source>
        <dbReference type="Proteomes" id="UP000192660"/>
    </source>
</evidence>
<dbReference type="EMBL" id="FWWY01000001">
    <property type="protein sequence ID" value="SMC04995.1"/>
    <property type="molecule type" value="Genomic_DNA"/>
</dbReference>
<dbReference type="InterPro" id="IPR011032">
    <property type="entry name" value="GroES-like_sf"/>
</dbReference>
<dbReference type="Proteomes" id="UP000192660">
    <property type="component" value="Unassembled WGS sequence"/>
</dbReference>
<keyword evidence="4" id="KW-1185">Reference proteome</keyword>
<dbReference type="CDD" id="cd05289">
    <property type="entry name" value="MDR_like_2"/>
    <property type="match status" value="1"/>
</dbReference>